<sequence length="80" mass="9278">MGQDSDQIKLGIECRRRLEQKETRAEGDWIVRGLGWKAEEDWSRKQERSGTESRRGLERKAGEDWSTKQERTGADSRRGG</sequence>
<dbReference type="Proteomes" id="UP000694892">
    <property type="component" value="Chromosome 1L"/>
</dbReference>
<evidence type="ECO:0000313" key="3">
    <source>
        <dbReference type="Proteomes" id="UP000694892"/>
    </source>
</evidence>
<evidence type="ECO:0000313" key="2">
    <source>
        <dbReference type="EMBL" id="OCU02146.1"/>
    </source>
</evidence>
<organism evidence="2 3">
    <name type="scientific">Xenopus laevis</name>
    <name type="common">African clawed frog</name>
    <dbReference type="NCBI Taxonomy" id="8355"/>
    <lineage>
        <taxon>Eukaryota</taxon>
        <taxon>Metazoa</taxon>
        <taxon>Chordata</taxon>
        <taxon>Craniata</taxon>
        <taxon>Vertebrata</taxon>
        <taxon>Euteleostomi</taxon>
        <taxon>Amphibia</taxon>
        <taxon>Batrachia</taxon>
        <taxon>Anura</taxon>
        <taxon>Pipoidea</taxon>
        <taxon>Pipidae</taxon>
        <taxon>Xenopodinae</taxon>
        <taxon>Xenopus</taxon>
        <taxon>Xenopus</taxon>
    </lineage>
</organism>
<evidence type="ECO:0000256" key="1">
    <source>
        <dbReference type="SAM" id="MobiDB-lite"/>
    </source>
</evidence>
<protein>
    <submittedName>
        <fullName evidence="2">Uncharacterized protein</fullName>
    </submittedName>
</protein>
<accession>A0A974BNN5</accession>
<name>A0A974BNN5_XENLA</name>
<dbReference type="AlphaFoldDB" id="A0A974BNN5"/>
<gene>
    <name evidence="2" type="ORF">XELAEV_18007908mg</name>
</gene>
<dbReference type="EMBL" id="CM004466">
    <property type="protein sequence ID" value="OCU02146.1"/>
    <property type="molecule type" value="Genomic_DNA"/>
</dbReference>
<reference evidence="3" key="1">
    <citation type="journal article" date="2016" name="Nature">
        <title>Genome evolution in the allotetraploid frog Xenopus laevis.</title>
        <authorList>
            <person name="Session A.M."/>
            <person name="Uno Y."/>
            <person name="Kwon T."/>
            <person name="Chapman J.A."/>
            <person name="Toyoda A."/>
            <person name="Takahashi S."/>
            <person name="Fukui A."/>
            <person name="Hikosaka A."/>
            <person name="Suzuki A."/>
            <person name="Kondo M."/>
            <person name="van Heeringen S.J."/>
            <person name="Quigley I."/>
            <person name="Heinz S."/>
            <person name="Ogino H."/>
            <person name="Ochi H."/>
            <person name="Hellsten U."/>
            <person name="Lyons J.B."/>
            <person name="Simakov O."/>
            <person name="Putnam N."/>
            <person name="Stites J."/>
            <person name="Kuroki Y."/>
            <person name="Tanaka T."/>
            <person name="Michiue T."/>
            <person name="Watanabe M."/>
            <person name="Bogdanovic O."/>
            <person name="Lister R."/>
            <person name="Georgiou G."/>
            <person name="Paranjpe S.S."/>
            <person name="van Kruijsbergen I."/>
            <person name="Shu S."/>
            <person name="Carlson J."/>
            <person name="Kinoshita T."/>
            <person name="Ohta Y."/>
            <person name="Mawaribuchi S."/>
            <person name="Jenkins J."/>
            <person name="Grimwood J."/>
            <person name="Schmutz J."/>
            <person name="Mitros T."/>
            <person name="Mozaffari S.V."/>
            <person name="Suzuki Y."/>
            <person name="Haramoto Y."/>
            <person name="Yamamoto T.S."/>
            <person name="Takagi C."/>
            <person name="Heald R."/>
            <person name="Miller K."/>
            <person name="Haudenschild C."/>
            <person name="Kitzman J."/>
            <person name="Nakayama T."/>
            <person name="Izutsu Y."/>
            <person name="Robert J."/>
            <person name="Fortriede J."/>
            <person name="Burns K."/>
            <person name="Lotay V."/>
            <person name="Karimi K."/>
            <person name="Yasuoka Y."/>
            <person name="Dichmann D.S."/>
            <person name="Flajnik M.F."/>
            <person name="Houston D.W."/>
            <person name="Shendure J."/>
            <person name="DuPasquier L."/>
            <person name="Vize P.D."/>
            <person name="Zorn A.M."/>
            <person name="Ito M."/>
            <person name="Marcotte E.M."/>
            <person name="Wallingford J.B."/>
            <person name="Ito Y."/>
            <person name="Asashima M."/>
            <person name="Ueno N."/>
            <person name="Matsuda Y."/>
            <person name="Veenstra G.J."/>
            <person name="Fujiyama A."/>
            <person name="Harland R.M."/>
            <person name="Taira M."/>
            <person name="Rokhsar D.S."/>
        </authorList>
    </citation>
    <scope>NUCLEOTIDE SEQUENCE [LARGE SCALE GENOMIC DNA]</scope>
    <source>
        <strain evidence="3">J</strain>
    </source>
</reference>
<feature type="region of interest" description="Disordered" evidence="1">
    <location>
        <begin position="40"/>
        <end position="80"/>
    </location>
</feature>
<proteinExistence type="predicted"/>